<dbReference type="SUPFAM" id="SSF47336">
    <property type="entry name" value="ACP-like"/>
    <property type="match status" value="1"/>
</dbReference>
<dbReference type="Proteomes" id="UP001306950">
    <property type="component" value="Unassembled WGS sequence"/>
</dbReference>
<dbReference type="Pfam" id="PF00550">
    <property type="entry name" value="PP-binding"/>
    <property type="match status" value="1"/>
</dbReference>
<dbReference type="InterPro" id="IPR036736">
    <property type="entry name" value="ACP-like_sf"/>
</dbReference>
<reference evidence="2 3" key="1">
    <citation type="submission" date="2024-02" db="EMBL/GenBank/DDBJ databases">
        <title>A nitrogen-fixing paenibacillus bacterium.</title>
        <authorList>
            <person name="Zhang W.L."/>
            <person name="Chen S.F."/>
        </authorList>
    </citation>
    <scope>NUCLEOTIDE SEQUENCE [LARGE SCALE GENOMIC DNA]</scope>
    <source>
        <strain evidence="2 3">M1</strain>
    </source>
</reference>
<feature type="domain" description="Carrier" evidence="1">
    <location>
        <begin position="1"/>
        <end position="79"/>
    </location>
</feature>
<evidence type="ECO:0000313" key="3">
    <source>
        <dbReference type="Proteomes" id="UP001306950"/>
    </source>
</evidence>
<evidence type="ECO:0000259" key="1">
    <source>
        <dbReference type="PROSITE" id="PS50075"/>
    </source>
</evidence>
<accession>A0ABU7VQA8</accession>
<name>A0ABU7VQA8_9BACL</name>
<dbReference type="EMBL" id="JAZHPZ010000003">
    <property type="protein sequence ID" value="MEF2965947.1"/>
    <property type="molecule type" value="Genomic_DNA"/>
</dbReference>
<dbReference type="PROSITE" id="PS50075">
    <property type="entry name" value="CARRIER"/>
    <property type="match status" value="1"/>
</dbReference>
<organism evidence="2 3">
    <name type="scientific">Paenibacillus haidiansis</name>
    <dbReference type="NCBI Taxonomy" id="1574488"/>
    <lineage>
        <taxon>Bacteria</taxon>
        <taxon>Bacillati</taxon>
        <taxon>Bacillota</taxon>
        <taxon>Bacilli</taxon>
        <taxon>Bacillales</taxon>
        <taxon>Paenibacillaceae</taxon>
        <taxon>Paenibacillus</taxon>
    </lineage>
</organism>
<dbReference type="InterPro" id="IPR009081">
    <property type="entry name" value="PP-bd_ACP"/>
</dbReference>
<proteinExistence type="predicted"/>
<evidence type="ECO:0000313" key="2">
    <source>
        <dbReference type="EMBL" id="MEF2965947.1"/>
    </source>
</evidence>
<gene>
    <name evidence="2" type="ORF">V3851_08905</name>
</gene>
<keyword evidence="3" id="KW-1185">Reference proteome</keyword>
<dbReference type="Gene3D" id="1.10.1200.10">
    <property type="entry name" value="ACP-like"/>
    <property type="match status" value="1"/>
</dbReference>
<protein>
    <submittedName>
        <fullName evidence="2">Phosphopantetheine-binding protein</fullName>
    </submittedName>
</protein>
<sequence length="84" mass="9622">MKTFTKIMDVLCENTSLGDKVYLLKENDNLFEHGLDSFQMMRVIVGLERSLNFVFKDEDLLVVNFSTIESIVNSVNAITMNQTI</sequence>
<comment type="caution">
    <text evidence="2">The sequence shown here is derived from an EMBL/GenBank/DDBJ whole genome shotgun (WGS) entry which is preliminary data.</text>
</comment>
<dbReference type="RefSeq" id="WP_331846170.1">
    <property type="nucleotide sequence ID" value="NZ_JAZHPZ010000003.1"/>
</dbReference>